<proteinExistence type="predicted"/>
<dbReference type="RefSeq" id="XP_022759555.1">
    <property type="nucleotide sequence ID" value="XM_022903820.1"/>
</dbReference>
<dbReference type="AlphaFoldDB" id="A0A6P6A496"/>
<evidence type="ECO:0000313" key="2">
    <source>
        <dbReference type="Proteomes" id="UP000515121"/>
    </source>
</evidence>
<feature type="region of interest" description="Disordered" evidence="1">
    <location>
        <begin position="209"/>
        <end position="274"/>
    </location>
</feature>
<feature type="compositionally biased region" description="Polar residues" evidence="1">
    <location>
        <begin position="211"/>
        <end position="230"/>
    </location>
</feature>
<feature type="compositionally biased region" description="Basic residues" evidence="1">
    <location>
        <begin position="259"/>
        <end position="274"/>
    </location>
</feature>
<evidence type="ECO:0000313" key="3">
    <source>
        <dbReference type="RefSeq" id="XP_022759555.1"/>
    </source>
</evidence>
<dbReference type="OrthoDB" id="1927437at2759"/>
<gene>
    <name evidence="3" type="primary">LOC111305940</name>
</gene>
<organism evidence="2 3">
    <name type="scientific">Durio zibethinus</name>
    <name type="common">Durian</name>
    <dbReference type="NCBI Taxonomy" id="66656"/>
    <lineage>
        <taxon>Eukaryota</taxon>
        <taxon>Viridiplantae</taxon>
        <taxon>Streptophyta</taxon>
        <taxon>Embryophyta</taxon>
        <taxon>Tracheophyta</taxon>
        <taxon>Spermatophyta</taxon>
        <taxon>Magnoliopsida</taxon>
        <taxon>eudicotyledons</taxon>
        <taxon>Gunneridae</taxon>
        <taxon>Pentapetalae</taxon>
        <taxon>rosids</taxon>
        <taxon>malvids</taxon>
        <taxon>Malvales</taxon>
        <taxon>Malvaceae</taxon>
        <taxon>Helicteroideae</taxon>
        <taxon>Durio</taxon>
    </lineage>
</organism>
<evidence type="ECO:0000256" key="1">
    <source>
        <dbReference type="SAM" id="MobiDB-lite"/>
    </source>
</evidence>
<dbReference type="PANTHER" id="PTHR34680">
    <property type="entry name" value="EXPRESSED PROTEIN"/>
    <property type="match status" value="1"/>
</dbReference>
<accession>A0A6P6A496</accession>
<sequence length="274" mass="30360">MRIRKNAKLASLIYPQGSRPESVHVCQLNQSPWDVIPFSQEPYPSSSSPHHQFEAEDSFNGNGSLGDSIGAVESSVASMMESEEKAIMKVEGMVIDDNDDKDELKIGKQFGFKSQCEAEEKESKQEALLKSCNNSCDNGNNPCKKAEKNNQLTGSRRGRARAAKKGSSSGSNPYEFYYYSGFGPLWGKRRGGSDRVGEISKNIIEAKEVENNSSAVTTQNNTTPSSSLQINNNEEFDYVDDEEDDDDDEDDKNGDSGKKRMRKPIKARSLKSLM</sequence>
<feature type="region of interest" description="Disordered" evidence="1">
    <location>
        <begin position="139"/>
        <end position="170"/>
    </location>
</feature>
<dbReference type="Proteomes" id="UP000515121">
    <property type="component" value="Unplaced"/>
</dbReference>
<dbReference type="KEGG" id="dzi:111305940"/>
<reference evidence="3" key="1">
    <citation type="submission" date="2025-08" db="UniProtKB">
        <authorList>
            <consortium name="RefSeq"/>
        </authorList>
    </citation>
    <scope>IDENTIFICATION</scope>
    <source>
        <tissue evidence="3">Fruit stalk</tissue>
    </source>
</reference>
<feature type="compositionally biased region" description="Acidic residues" evidence="1">
    <location>
        <begin position="234"/>
        <end position="252"/>
    </location>
</feature>
<keyword evidence="2" id="KW-1185">Reference proteome</keyword>
<protein>
    <submittedName>
        <fullName evidence="3">Uncharacterized protein LOC111305940 isoform X1</fullName>
    </submittedName>
</protein>
<dbReference type="PANTHER" id="PTHR34680:SF3">
    <property type="entry name" value="EXPRESSED PROTEIN"/>
    <property type="match status" value="1"/>
</dbReference>
<dbReference type="GeneID" id="111305940"/>
<name>A0A6P6A496_DURZI</name>